<accession>A0A5B8SY32</accession>
<dbReference type="AlphaFoldDB" id="A0A5B8SY32"/>
<organism evidence="8 9">
    <name type="scientific">Pistricoccus aurantiacus</name>
    <dbReference type="NCBI Taxonomy" id="1883414"/>
    <lineage>
        <taxon>Bacteria</taxon>
        <taxon>Pseudomonadati</taxon>
        <taxon>Pseudomonadota</taxon>
        <taxon>Gammaproteobacteria</taxon>
        <taxon>Oceanospirillales</taxon>
        <taxon>Halomonadaceae</taxon>
        <taxon>Pistricoccus</taxon>
    </lineage>
</organism>
<dbReference type="EC" id="3.1.3.48" evidence="2"/>
<evidence type="ECO:0000256" key="1">
    <source>
        <dbReference type="ARBA" id="ARBA00011063"/>
    </source>
</evidence>
<evidence type="ECO:0000256" key="5">
    <source>
        <dbReference type="ARBA" id="ARBA00051722"/>
    </source>
</evidence>
<dbReference type="PANTHER" id="PTHR11717:SF31">
    <property type="entry name" value="LOW MOLECULAR WEIGHT PROTEIN-TYROSINE-PHOSPHATASE ETP-RELATED"/>
    <property type="match status" value="1"/>
</dbReference>
<dbReference type="OrthoDB" id="9784339at2"/>
<evidence type="ECO:0000256" key="6">
    <source>
        <dbReference type="PIRSR" id="PIRSR617867-1"/>
    </source>
</evidence>
<keyword evidence="9" id="KW-1185">Reference proteome</keyword>
<dbReference type="PANTHER" id="PTHR11717">
    <property type="entry name" value="LOW MOLECULAR WEIGHT PROTEIN TYROSINE PHOSPHATASE"/>
    <property type="match status" value="1"/>
</dbReference>
<dbReference type="InterPro" id="IPR023485">
    <property type="entry name" value="Ptyr_pPase"/>
</dbReference>
<dbReference type="GO" id="GO:0004725">
    <property type="term" value="F:protein tyrosine phosphatase activity"/>
    <property type="evidence" value="ECO:0007669"/>
    <property type="project" value="UniProtKB-EC"/>
</dbReference>
<protein>
    <recommendedName>
        <fullName evidence="2">protein-tyrosine-phosphatase</fullName>
        <ecNumber evidence="2">3.1.3.48</ecNumber>
    </recommendedName>
</protein>
<dbReference type="PRINTS" id="PR00719">
    <property type="entry name" value="LMWPTPASE"/>
</dbReference>
<dbReference type="InterPro" id="IPR036196">
    <property type="entry name" value="Ptyr_pPase_sf"/>
</dbReference>
<dbReference type="CDD" id="cd16343">
    <property type="entry name" value="LMWPTP"/>
    <property type="match status" value="1"/>
</dbReference>
<keyword evidence="4" id="KW-0904">Protein phosphatase</keyword>
<evidence type="ECO:0000259" key="7">
    <source>
        <dbReference type="SMART" id="SM00226"/>
    </source>
</evidence>
<proteinExistence type="inferred from homology"/>
<feature type="active site" description="Nucleophile" evidence="6">
    <location>
        <position position="9"/>
    </location>
</feature>
<dbReference type="Gene3D" id="3.40.50.2300">
    <property type="match status" value="1"/>
</dbReference>
<name>A0A5B8SY32_9GAMM</name>
<dbReference type="Pfam" id="PF01451">
    <property type="entry name" value="LMWPc"/>
    <property type="match status" value="1"/>
</dbReference>
<keyword evidence="3" id="KW-0378">Hydrolase</keyword>
<dbReference type="SUPFAM" id="SSF52788">
    <property type="entry name" value="Phosphotyrosine protein phosphatases I"/>
    <property type="match status" value="1"/>
</dbReference>
<comment type="catalytic activity">
    <reaction evidence="5">
        <text>O-phospho-L-tyrosyl-[protein] + H2O = L-tyrosyl-[protein] + phosphate</text>
        <dbReference type="Rhea" id="RHEA:10684"/>
        <dbReference type="Rhea" id="RHEA-COMP:10136"/>
        <dbReference type="Rhea" id="RHEA-COMP:20101"/>
        <dbReference type="ChEBI" id="CHEBI:15377"/>
        <dbReference type="ChEBI" id="CHEBI:43474"/>
        <dbReference type="ChEBI" id="CHEBI:46858"/>
        <dbReference type="ChEBI" id="CHEBI:61978"/>
        <dbReference type="EC" id="3.1.3.48"/>
    </reaction>
</comment>
<feature type="active site" description="Proton donor" evidence="6">
    <location>
        <position position="117"/>
    </location>
</feature>
<evidence type="ECO:0000256" key="4">
    <source>
        <dbReference type="ARBA" id="ARBA00022912"/>
    </source>
</evidence>
<feature type="active site" evidence="6">
    <location>
        <position position="15"/>
    </location>
</feature>
<dbReference type="EMBL" id="CP042382">
    <property type="protein sequence ID" value="QEA39730.1"/>
    <property type="molecule type" value="Genomic_DNA"/>
</dbReference>
<evidence type="ECO:0000313" key="9">
    <source>
        <dbReference type="Proteomes" id="UP000321272"/>
    </source>
</evidence>
<gene>
    <name evidence="8" type="ORF">FGL86_12055</name>
</gene>
<dbReference type="KEGG" id="paur:FGL86_12055"/>
<comment type="similarity">
    <text evidence="1">Belongs to the low molecular weight phosphotyrosine protein phosphatase family.</text>
</comment>
<feature type="domain" description="Phosphotyrosine protein phosphatase I" evidence="7">
    <location>
        <begin position="3"/>
        <end position="143"/>
    </location>
</feature>
<sequence>MFDRILVVCIGNVCRSPVAEAMLRHRLPDLHIESAGLAALVGEGVDVTARELAEEAGYDVGSHKARQLSAKMVREADIVLVMSEGQRRAVGDIDPASTGKTMLIGRWLEEKTKDIPDPYKKSREAFQHVHDLLEKATKSWAKKLV</sequence>
<evidence type="ECO:0000313" key="8">
    <source>
        <dbReference type="EMBL" id="QEA39730.1"/>
    </source>
</evidence>
<dbReference type="SMART" id="SM00226">
    <property type="entry name" value="LMWPc"/>
    <property type="match status" value="1"/>
</dbReference>
<evidence type="ECO:0000256" key="3">
    <source>
        <dbReference type="ARBA" id="ARBA00022801"/>
    </source>
</evidence>
<reference evidence="8 9" key="1">
    <citation type="submission" date="2019-06" db="EMBL/GenBank/DDBJ databases">
        <title>Genome analyses of bacteria isolated from kimchi.</title>
        <authorList>
            <person name="Lee S."/>
            <person name="Ahn S."/>
            <person name="Roh S."/>
        </authorList>
    </citation>
    <scope>NUCLEOTIDE SEQUENCE [LARGE SCALE GENOMIC DNA]</scope>
    <source>
        <strain evidence="8 9">CBA4606</strain>
    </source>
</reference>
<dbReference type="RefSeq" id="WP_147184778.1">
    <property type="nucleotide sequence ID" value="NZ_CP042382.1"/>
</dbReference>
<dbReference type="Proteomes" id="UP000321272">
    <property type="component" value="Chromosome"/>
</dbReference>
<evidence type="ECO:0000256" key="2">
    <source>
        <dbReference type="ARBA" id="ARBA00013064"/>
    </source>
</evidence>
<dbReference type="InterPro" id="IPR017867">
    <property type="entry name" value="Tyr_phospatase_low_mol_wt"/>
</dbReference>
<dbReference type="InterPro" id="IPR050438">
    <property type="entry name" value="LMW_PTPase"/>
</dbReference>